<evidence type="ECO:0000256" key="5">
    <source>
        <dbReference type="ARBA" id="ARBA00022723"/>
    </source>
</evidence>
<evidence type="ECO:0000256" key="25">
    <source>
        <dbReference type="SAM" id="Phobius"/>
    </source>
</evidence>
<evidence type="ECO:0000256" key="9">
    <source>
        <dbReference type="ARBA" id="ARBA00022889"/>
    </source>
</evidence>
<evidence type="ECO:0000256" key="4">
    <source>
        <dbReference type="ARBA" id="ARBA00022692"/>
    </source>
</evidence>
<accession>A0A2U4A498</accession>
<dbReference type="SUPFAM" id="SSF49899">
    <property type="entry name" value="Concanavalin A-like lectins/glucanases"/>
    <property type="match status" value="6"/>
</dbReference>
<keyword evidence="14" id="KW-1015">Disulfide bond</keyword>
<dbReference type="CTD" id="9369"/>
<evidence type="ECO:0000256" key="20">
    <source>
        <dbReference type="ARBA" id="ARBA00069406"/>
    </source>
</evidence>
<keyword evidence="13 25" id="KW-0472">Membrane</keyword>
<feature type="domain" description="EGF-like" evidence="27">
    <location>
        <begin position="1049"/>
        <end position="1086"/>
    </location>
</feature>
<evidence type="ECO:0000256" key="2">
    <source>
        <dbReference type="ARBA" id="ARBA00022475"/>
    </source>
</evidence>
<dbReference type="Proteomes" id="UP000245320">
    <property type="component" value="Chromosome 2"/>
</dbReference>
<evidence type="ECO:0000256" key="7">
    <source>
        <dbReference type="ARBA" id="ARBA00022737"/>
    </source>
</evidence>
<evidence type="ECO:0000256" key="3">
    <source>
        <dbReference type="ARBA" id="ARBA00022536"/>
    </source>
</evidence>
<evidence type="ECO:0000313" key="28">
    <source>
        <dbReference type="Proteomes" id="UP000245320"/>
    </source>
</evidence>
<keyword evidence="5" id="KW-0479">Metal-binding</keyword>
<keyword evidence="11 25" id="KW-1133">Transmembrane helix</keyword>
<evidence type="ECO:0000313" key="29">
    <source>
        <dbReference type="RefSeq" id="XP_019775524.2"/>
    </source>
</evidence>
<comment type="caution">
    <text evidence="23">Lacks conserved residue(s) required for the propagation of feature annotation.</text>
</comment>
<feature type="transmembrane region" description="Helical" evidence="25">
    <location>
        <begin position="1498"/>
        <end position="1518"/>
    </location>
</feature>
<dbReference type="InterPro" id="IPR001791">
    <property type="entry name" value="Laminin_G"/>
</dbReference>
<dbReference type="FunFam" id="2.60.120.200:FF:000003">
    <property type="entry name" value="neurexin-1 isoform X1"/>
    <property type="match status" value="1"/>
</dbReference>
<dbReference type="GO" id="GO:0007155">
    <property type="term" value="P:cell adhesion"/>
    <property type="evidence" value="ECO:0007669"/>
    <property type="project" value="UniProtKB-KW"/>
</dbReference>
<dbReference type="Gene3D" id="2.60.120.200">
    <property type="match status" value="6"/>
</dbReference>
<keyword evidence="2" id="KW-1003">Cell membrane</keyword>
<evidence type="ECO:0000256" key="13">
    <source>
        <dbReference type="ARBA" id="ARBA00023136"/>
    </source>
</evidence>
<keyword evidence="28" id="KW-1185">Reference proteome</keyword>
<evidence type="ECO:0000256" key="11">
    <source>
        <dbReference type="ARBA" id="ARBA00022989"/>
    </source>
</evidence>
<dbReference type="FunFam" id="2.60.120.200:FF:000005">
    <property type="entry name" value="neurexin-1 isoform X1"/>
    <property type="match status" value="1"/>
</dbReference>
<evidence type="ECO:0000256" key="23">
    <source>
        <dbReference type="PROSITE-ProRule" id="PRU00076"/>
    </source>
</evidence>
<dbReference type="GO" id="GO:0046872">
    <property type="term" value="F:metal ion binding"/>
    <property type="evidence" value="ECO:0007669"/>
    <property type="project" value="UniProtKB-KW"/>
</dbReference>
<keyword evidence="7" id="KW-0677">Repeat</keyword>
<dbReference type="FunFam" id="2.60.120.200:FF:000080">
    <property type="entry name" value="neurexin 3 isoform X1"/>
    <property type="match status" value="1"/>
</dbReference>
<dbReference type="CDD" id="cd00110">
    <property type="entry name" value="LamG"/>
    <property type="match status" value="6"/>
</dbReference>
<evidence type="ECO:0000256" key="1">
    <source>
        <dbReference type="ARBA" id="ARBA00010241"/>
    </source>
</evidence>
<feature type="domain" description="Laminin G" evidence="26">
    <location>
        <begin position="258"/>
        <end position="440"/>
    </location>
</feature>
<dbReference type="GeneID" id="101329266"/>
<evidence type="ECO:0000256" key="16">
    <source>
        <dbReference type="ARBA" id="ARBA00023207"/>
    </source>
</evidence>
<keyword evidence="8" id="KW-0106">Calcium</keyword>
<proteinExistence type="inferred from homology"/>
<evidence type="ECO:0000256" key="6">
    <source>
        <dbReference type="ARBA" id="ARBA00022729"/>
    </source>
</evidence>
<dbReference type="FunFam" id="2.10.25.10:FF:000029">
    <property type="entry name" value="neurexin-1 isoform X1"/>
    <property type="match status" value="1"/>
</dbReference>
<dbReference type="GO" id="GO:0007399">
    <property type="term" value="P:nervous system development"/>
    <property type="evidence" value="ECO:0007669"/>
    <property type="project" value="UniProtKB-ARBA"/>
</dbReference>
<gene>
    <name evidence="29" type="primary">NRXN3</name>
</gene>
<keyword evidence="4 25" id="KW-0812">Transmembrane</keyword>
<evidence type="ECO:0000256" key="19">
    <source>
        <dbReference type="ARBA" id="ARBA00062138"/>
    </source>
</evidence>
<dbReference type="RefSeq" id="XP_019775524.2">
    <property type="nucleotide sequence ID" value="XM_019919965.2"/>
</dbReference>
<dbReference type="InterPro" id="IPR000742">
    <property type="entry name" value="EGF"/>
</dbReference>
<evidence type="ECO:0000256" key="12">
    <source>
        <dbReference type="ARBA" id="ARBA00023018"/>
    </source>
</evidence>
<feature type="domain" description="EGF-like" evidence="27">
    <location>
        <begin position="198"/>
        <end position="235"/>
    </location>
</feature>
<dbReference type="GO" id="GO:0042734">
    <property type="term" value="C:presynaptic membrane"/>
    <property type="evidence" value="ECO:0007669"/>
    <property type="project" value="UniProtKB-SubCell"/>
</dbReference>
<keyword evidence="12" id="KW-0770">Synapse</keyword>
<comment type="subcellular location">
    <subcellularLocation>
        <location evidence="17">Presynaptic cell membrane</location>
        <topology evidence="17">Single-pass type I membrane protein</topology>
    </subcellularLocation>
</comment>
<evidence type="ECO:0000256" key="17">
    <source>
        <dbReference type="ARBA" id="ARBA00035005"/>
    </source>
</evidence>
<evidence type="ECO:0000256" key="18">
    <source>
        <dbReference type="ARBA" id="ARBA00043901"/>
    </source>
</evidence>
<feature type="domain" description="EGF-like" evidence="27">
    <location>
        <begin position="643"/>
        <end position="680"/>
    </location>
</feature>
<keyword evidence="15" id="KW-0325">Glycoprotein</keyword>
<keyword evidence="9" id="KW-0130">Cell adhesion</keyword>
<dbReference type="FunFam" id="2.10.25.10:FF:000015">
    <property type="entry name" value="neurexin-1 isoform X1"/>
    <property type="match status" value="1"/>
</dbReference>
<keyword evidence="3 23" id="KW-0245">EGF-like domain</keyword>
<feature type="domain" description="Laminin G" evidence="26">
    <location>
        <begin position="685"/>
        <end position="857"/>
    </location>
</feature>
<reference evidence="29" key="1">
    <citation type="submission" date="2025-08" db="UniProtKB">
        <authorList>
            <consortium name="RefSeq"/>
        </authorList>
    </citation>
    <scope>IDENTIFICATION</scope>
    <source>
        <tissue evidence="29">Spleen</tissue>
    </source>
</reference>
<dbReference type="PROSITE" id="PS50026">
    <property type="entry name" value="EGF_3"/>
    <property type="match status" value="3"/>
</dbReference>
<dbReference type="FunFam" id="2.60.120.200:FF:000004">
    <property type="entry name" value="neurexin-1 isoform X1"/>
    <property type="match status" value="1"/>
</dbReference>
<evidence type="ECO:0000256" key="24">
    <source>
        <dbReference type="SAM" id="MobiDB-lite"/>
    </source>
</evidence>
<dbReference type="CDD" id="cd00054">
    <property type="entry name" value="EGF_CA"/>
    <property type="match status" value="2"/>
</dbReference>
<dbReference type="Pfam" id="PF01034">
    <property type="entry name" value="Syndecan"/>
    <property type="match status" value="1"/>
</dbReference>
<keyword evidence="16" id="KW-0357">Heparan sulfate</keyword>
<dbReference type="InterPro" id="IPR003585">
    <property type="entry name" value="Neurexin-like"/>
</dbReference>
<dbReference type="InterPro" id="IPR050372">
    <property type="entry name" value="Neurexin-related_CASP"/>
</dbReference>
<feature type="region of interest" description="Disordered" evidence="24">
    <location>
        <begin position="1540"/>
        <end position="1571"/>
    </location>
</feature>
<feature type="domain" description="Laminin G" evidence="26">
    <location>
        <begin position="27"/>
        <end position="202"/>
    </location>
</feature>
<feature type="compositionally biased region" description="Polar residues" evidence="24">
    <location>
        <begin position="1333"/>
        <end position="1348"/>
    </location>
</feature>
<feature type="region of interest" description="Disordered" evidence="24">
    <location>
        <begin position="1324"/>
        <end position="1348"/>
    </location>
</feature>
<dbReference type="SMART" id="SM00282">
    <property type="entry name" value="LamG"/>
    <property type="match status" value="6"/>
</dbReference>
<comment type="subunit">
    <text evidence="19">The laminin G-like domain 2 binds to NXPH1. Specific isoforms bind to alpha-dystroglycan. The cytoplasmic C-terminal region binds to CASK. Specific isoforms bind neuroligins NLGN1, NLGN2 and NLGN3. Interacts with CLSTN3.</text>
</comment>
<feature type="domain" description="Laminin G" evidence="26">
    <location>
        <begin position="1090"/>
        <end position="1290"/>
    </location>
</feature>
<evidence type="ECO:0000259" key="26">
    <source>
        <dbReference type="PROSITE" id="PS50025"/>
    </source>
</evidence>
<dbReference type="SMART" id="SM00294">
    <property type="entry name" value="4.1m"/>
    <property type="match status" value="1"/>
</dbReference>
<dbReference type="FunFam" id="2.60.120.200:FF:000001">
    <property type="entry name" value="neurexin-1 isoform X1"/>
    <property type="match status" value="1"/>
</dbReference>
<protein>
    <recommendedName>
        <fullName evidence="20">Neurexin-3</fullName>
    </recommendedName>
    <alternativeName>
        <fullName evidence="22">Neurexin III-alpha</fullName>
    </alternativeName>
    <alternativeName>
        <fullName evidence="21">Neurexin-3-alpha</fullName>
    </alternativeName>
</protein>
<dbReference type="PANTHER" id="PTHR15036:SF57">
    <property type="entry name" value="NEUREXIN-3"/>
    <property type="match status" value="1"/>
</dbReference>
<dbReference type="PANTHER" id="PTHR15036">
    <property type="entry name" value="PIKACHURIN-LIKE PROTEIN"/>
    <property type="match status" value="1"/>
</dbReference>
<dbReference type="PROSITE" id="PS50025">
    <property type="entry name" value="LAM_G_DOMAIN"/>
    <property type="match status" value="6"/>
</dbReference>
<evidence type="ECO:0000256" key="8">
    <source>
        <dbReference type="ARBA" id="ARBA00022837"/>
    </source>
</evidence>
<comment type="similarity">
    <text evidence="1">Belongs to the neurexin family.</text>
</comment>
<evidence type="ECO:0000256" key="15">
    <source>
        <dbReference type="ARBA" id="ARBA00023180"/>
    </source>
</evidence>
<evidence type="ECO:0000259" key="27">
    <source>
        <dbReference type="PROSITE" id="PS50026"/>
    </source>
</evidence>
<dbReference type="Pfam" id="PF02210">
    <property type="entry name" value="Laminin_G_2"/>
    <property type="match status" value="6"/>
</dbReference>
<keyword evidence="6" id="KW-0732">Signal</keyword>
<evidence type="ECO:0000256" key="22">
    <source>
        <dbReference type="ARBA" id="ARBA00077389"/>
    </source>
</evidence>
<sequence length="1571" mass="173316">MSFTMHSVFFTLKVSVLLGSLLGLCLGLEFMGLPNQWARYLRWDASTRSDLSFQFKTNVSTGLLLYLDDGGVCDFLCLSLVDGHVQLRFSMDCAETAVLSNKQVNDSSWHFLMVSRDRLRTVLVLDGEGQSGELQPQRPSMDVVSDLFLGGVPADIRPSALTLDGVQAMAGFKGLILDLKYGNSEPQLLGSQGVLLDAEGPCGERPCENGGICFLLDGHPTCDCSTTGYGGKLCSEDVSQGPGLSHLMMSEQAREENVATFRGSEYLCYDLSQNPIQSSSDEITLSFKTWQRNGLILHTGKSADYVNLALKDGAVSLVINLGSGAFEAIVEPVNGKFNDNAWHDVKVTRNLRQVTISVDGILTTTGYTQEDYTMLGSDDFFYVGGSPSTADLPGSPVSNNFMGCLKEVVYKNNDIRLELSRLARIGDTKMKIYGEVVFKCENVATLDPINFETPEAYISLPKWNTKRMGSISFDFRTTEPNGLILFTHGKPQERKDARSQKNTKVDFFAVELLDGNLYLLLDMGSGTIKVKATQKKANDGEWYHVDIQRDGRSGTISVNSRRTPFTASGESEILDLEGDMYLGGLPEHRAGLILPTELWTAMLNYGYVGCIRDLFIDGRSKNIRQLAEMQNAAGVKSSCSRMSAKQCDSYPCKNNAVCKDGWNRFICDCTGTGYWGRTCEREASILSYDGSMYMKIIMPMVMHTEAEDVSFRFMSQRAYGLLVATTSRDSADTLRLELDGGRVKLMVNLDCIRINCNSSKGPETLYAGQKLNDNEWHTVRVVRRGKSLKLTVDDDVAEGTMVGDHTRLEFHNIETGIMTEKRYISVVPSSFIGHLQSLMFNGLLYIDLCKNGDIDYCELKARFGLRNIIADPVTFKTKSSYLSLATLQAYTSMHLFFQFKTTSADGFILFNSGDGNDFIAVELVKGYIHYVFDLGNGPNVIKGNSDRPLNDNQWHNVVITRDNSNTHSLKVDTKVVTQVINGAKNLDLKGDLYMAGLAQGMYSNLPKLVASRDGFQGCLASVDLNGRLPDLINDALHRSGQIERGCEGPSTTCQEDSCANQGVCMQQWEGFTCDCSMTSYSGNQCNDPGATYIFGKSGGLILYTWPANDRPSTRSDRLAVGFSTTVKDGILVRIDSAPGLGDFLQLHIEQGKIGVVFNIGTVDISIKEERTPVNDGKYHVVRFTRNGGNATLQVDNWPVNEHYPTGNTDNERFQMVKQKIPFKYNRPVEEWLQEKGRQLTIFNTQAQIAIGGKDKGRLFQGQLSGLYYDGLKVLNMAAENNPNIKINGSVRLVGEVPSILGTTQTTSMPPEMSTTVMETTTTMATTTTRKNRSTASIQPTSDDLVSSAECSSDDEDFVECEPSTDKSLSTSIFEGGYKAHAPKWESKDFRPNKVSETSRTTTTSLSPELIRFTASSSSGMVPKLPAGKMNNRDLKPQPDIVLLPLPTAYELDSTKLKSPLITSPMFRNVPTANPTEPGVRRVPGASEVIRESSSTTGMVVGIVAAAALCILILLYAMYKYRNRDEGSYQVDETRNYISNSAQSNGTLLKEKQQSSKSGHKKQKNKDKEYYV</sequence>
<comment type="function">
    <text evidence="18">Neuronal cell surface protein that may be involved in cell recognition and cell adhesion. May mediate intracellular signaling.</text>
</comment>
<dbReference type="InterPro" id="IPR027789">
    <property type="entry name" value="Syndecan/Neurexin_dom"/>
</dbReference>
<dbReference type="InterPro" id="IPR013320">
    <property type="entry name" value="ConA-like_dom_sf"/>
</dbReference>
<organism evidence="28 29">
    <name type="scientific">Tursiops truncatus</name>
    <name type="common">Atlantic bottle-nosed dolphin</name>
    <name type="synonym">Delphinus truncatus</name>
    <dbReference type="NCBI Taxonomy" id="9739"/>
    <lineage>
        <taxon>Eukaryota</taxon>
        <taxon>Metazoa</taxon>
        <taxon>Chordata</taxon>
        <taxon>Craniata</taxon>
        <taxon>Vertebrata</taxon>
        <taxon>Euteleostomi</taxon>
        <taxon>Mammalia</taxon>
        <taxon>Eutheria</taxon>
        <taxon>Laurasiatheria</taxon>
        <taxon>Artiodactyla</taxon>
        <taxon>Whippomorpha</taxon>
        <taxon>Cetacea</taxon>
        <taxon>Odontoceti</taxon>
        <taxon>Delphinidae</taxon>
        <taxon>Tursiops</taxon>
    </lineage>
</organism>
<evidence type="ECO:0000256" key="10">
    <source>
        <dbReference type="ARBA" id="ARBA00022974"/>
    </source>
</evidence>
<keyword evidence="10" id="KW-0654">Proteoglycan</keyword>
<dbReference type="InterPro" id="IPR000152">
    <property type="entry name" value="EGF-type_Asp/Asn_hydroxyl_site"/>
</dbReference>
<dbReference type="STRING" id="9739.ENSTTRP00000001904"/>
<dbReference type="SMART" id="SM00181">
    <property type="entry name" value="EGF"/>
    <property type="match status" value="3"/>
</dbReference>
<name>A0A2U4A498_TURTR</name>
<evidence type="ECO:0000256" key="14">
    <source>
        <dbReference type="ARBA" id="ARBA00023157"/>
    </source>
</evidence>
<dbReference type="FunFam" id="2.60.120.200:FF:000007">
    <property type="entry name" value="neurexin-1 isoform X1"/>
    <property type="match status" value="1"/>
</dbReference>
<dbReference type="Gene3D" id="2.10.25.10">
    <property type="entry name" value="Laminin"/>
    <property type="match status" value="3"/>
</dbReference>
<feature type="domain" description="Laminin G" evidence="26">
    <location>
        <begin position="871"/>
        <end position="1046"/>
    </location>
</feature>
<feature type="domain" description="Laminin G" evidence="26">
    <location>
        <begin position="447"/>
        <end position="639"/>
    </location>
</feature>
<dbReference type="PROSITE" id="PS00010">
    <property type="entry name" value="ASX_HYDROXYL"/>
    <property type="match status" value="1"/>
</dbReference>
<evidence type="ECO:0000256" key="21">
    <source>
        <dbReference type="ARBA" id="ARBA00076460"/>
    </source>
</evidence>